<dbReference type="RefSeq" id="WP_069094330.1">
    <property type="nucleotide sequence ID" value="NZ_MASI01000002.1"/>
</dbReference>
<dbReference type="Proteomes" id="UP000095087">
    <property type="component" value="Unassembled WGS sequence"/>
</dbReference>
<organism evidence="1 2">
    <name type="scientific">Methyloligella halotolerans</name>
    <dbReference type="NCBI Taxonomy" id="1177755"/>
    <lineage>
        <taxon>Bacteria</taxon>
        <taxon>Pseudomonadati</taxon>
        <taxon>Pseudomonadota</taxon>
        <taxon>Alphaproteobacteria</taxon>
        <taxon>Hyphomicrobiales</taxon>
        <taxon>Hyphomicrobiaceae</taxon>
        <taxon>Methyloligella</taxon>
    </lineage>
</organism>
<dbReference type="Gene3D" id="3.30.70.1520">
    <property type="entry name" value="Heterotetrameric sarcosine oxidase"/>
    <property type="match status" value="1"/>
</dbReference>
<sequence length="189" mass="20197">MSDTALYPTPALGGYRADKDGIVVEELTRLAVVSIATPLDGDKALDAAMQKSFGTTPPAPGKVTISKDGKTRFLGMAPGQIFAVFNHDRPDAEKRLAETLSGSAYTTDQTDVWVALRVGGESVVAVLERICPLDLHPDAFPADRCARTVMEHMAAIVLRDGEDGFVLLTARSSARSFLHAVEVSVENVL</sequence>
<keyword evidence="2" id="KW-1185">Reference proteome</keyword>
<accession>A0A1E2S086</accession>
<reference evidence="1 2" key="1">
    <citation type="submission" date="2016-07" db="EMBL/GenBank/DDBJ databases">
        <title>Draft genome sequence of Methyloligella halotolerans C2T (VKM B-2706T=CCUG 61687T=DSM 25045T), a halotolerant polyhydroxybutyrate accumulating methylotroph.</title>
        <authorList>
            <person name="Vasilenko O.V."/>
            <person name="Doronina N.V."/>
            <person name="Poroshina M.N."/>
            <person name="Tarlachkov S.V."/>
            <person name="Trotsenko Y.A."/>
        </authorList>
    </citation>
    <scope>NUCLEOTIDE SEQUENCE [LARGE SCALE GENOMIC DNA]</scope>
    <source>
        <strain evidence="1 2">VKM B-2706</strain>
    </source>
</reference>
<dbReference type="EMBL" id="MASI01000002">
    <property type="protein sequence ID" value="ODA67748.1"/>
    <property type="molecule type" value="Genomic_DNA"/>
</dbReference>
<dbReference type="Pfam" id="PF04268">
    <property type="entry name" value="SoxG"/>
    <property type="match status" value="1"/>
</dbReference>
<evidence type="ECO:0000313" key="2">
    <source>
        <dbReference type="Proteomes" id="UP000095087"/>
    </source>
</evidence>
<protein>
    <submittedName>
        <fullName evidence="1">Sarcosine oxidase, gamma subunit family</fullName>
    </submittedName>
</protein>
<comment type="caution">
    <text evidence="1">The sequence shown here is derived from an EMBL/GenBank/DDBJ whole genome shotgun (WGS) entry which is preliminary data.</text>
</comment>
<dbReference type="STRING" id="1177755.A7A08_00911"/>
<dbReference type="AlphaFoldDB" id="A0A1E2S086"/>
<dbReference type="SUPFAM" id="SSF103025">
    <property type="entry name" value="Folate-binding domain"/>
    <property type="match status" value="1"/>
</dbReference>
<dbReference type="Gene3D" id="3.30.1360.120">
    <property type="entry name" value="Probable tRNA modification gtpase trme, domain 1"/>
    <property type="match status" value="1"/>
</dbReference>
<proteinExistence type="predicted"/>
<evidence type="ECO:0000313" key="1">
    <source>
        <dbReference type="EMBL" id="ODA67748.1"/>
    </source>
</evidence>
<dbReference type="InterPro" id="IPR007375">
    <property type="entry name" value="SoxG"/>
</dbReference>
<dbReference type="InterPro" id="IPR027266">
    <property type="entry name" value="TrmE/GcvT-like"/>
</dbReference>
<name>A0A1E2S086_9HYPH</name>
<gene>
    <name evidence="1" type="ORF">A7A08_00911</name>
</gene>